<keyword evidence="2" id="KW-1185">Reference proteome</keyword>
<reference evidence="1 2" key="1">
    <citation type="submission" date="2014-03" db="EMBL/GenBank/DDBJ databases">
        <title>Draft Genome Sequences of Four Burkholderia Strains.</title>
        <authorList>
            <person name="Liu X.Y."/>
            <person name="Li C.X."/>
            <person name="Xu J.H."/>
        </authorList>
    </citation>
    <scope>NUCLEOTIDE SEQUENCE [LARGE SCALE GENOMIC DNA]</scope>
    <source>
        <strain evidence="1 2">DSM 50014</strain>
    </source>
</reference>
<evidence type="ECO:0000313" key="1">
    <source>
        <dbReference type="EMBL" id="KDR41149.1"/>
    </source>
</evidence>
<organism evidence="1 2">
    <name type="scientific">Caballeronia glathei</name>
    <dbReference type="NCBI Taxonomy" id="60547"/>
    <lineage>
        <taxon>Bacteria</taxon>
        <taxon>Pseudomonadati</taxon>
        <taxon>Pseudomonadota</taxon>
        <taxon>Betaproteobacteria</taxon>
        <taxon>Burkholderiales</taxon>
        <taxon>Burkholderiaceae</taxon>
        <taxon>Caballeronia</taxon>
    </lineage>
</organism>
<proteinExistence type="predicted"/>
<dbReference type="Proteomes" id="UP000027466">
    <property type="component" value="Unassembled WGS sequence"/>
</dbReference>
<dbReference type="RefSeq" id="WP_035936368.1">
    <property type="nucleotide sequence ID" value="NZ_CADFFX010000009.1"/>
</dbReference>
<evidence type="ECO:0008006" key="3">
    <source>
        <dbReference type="Google" id="ProtNLM"/>
    </source>
</evidence>
<dbReference type="AlphaFoldDB" id="A0A069PMP8"/>
<gene>
    <name evidence="1" type="ORF">BG61_20790</name>
</gene>
<protein>
    <recommendedName>
        <fullName evidence="3">Cro/Cl family transcriptional regulator</fullName>
    </recommendedName>
</protein>
<dbReference type="InterPro" id="IPR010982">
    <property type="entry name" value="Lambda_DNA-bd_dom_sf"/>
</dbReference>
<name>A0A069PMP8_9BURK</name>
<comment type="caution">
    <text evidence="1">The sequence shown here is derived from an EMBL/GenBank/DDBJ whole genome shotgun (WGS) entry which is preliminary data.</text>
</comment>
<evidence type="ECO:0000313" key="2">
    <source>
        <dbReference type="Proteomes" id="UP000027466"/>
    </source>
</evidence>
<dbReference type="Gene3D" id="1.10.260.40">
    <property type="entry name" value="lambda repressor-like DNA-binding domains"/>
    <property type="match status" value="1"/>
</dbReference>
<dbReference type="EMBL" id="JFHC01000031">
    <property type="protein sequence ID" value="KDR41149.1"/>
    <property type="molecule type" value="Genomic_DNA"/>
</dbReference>
<dbReference type="GO" id="GO:0003677">
    <property type="term" value="F:DNA binding"/>
    <property type="evidence" value="ECO:0007669"/>
    <property type="project" value="InterPro"/>
</dbReference>
<accession>A0A069PMP8</accession>
<sequence length="65" mass="7384">MDATKIIEAMGGRRRVMQITGLTKGRISQWVSGNHIPDPWMVAFRAMNPDALRQLDESMQESQQP</sequence>